<keyword evidence="9" id="KW-0460">Magnesium</keyword>
<keyword evidence="10 11" id="KW-0694">RNA-binding</keyword>
<dbReference type="Gene3D" id="3.30.460.10">
    <property type="entry name" value="Beta Polymerase, domain 2"/>
    <property type="match status" value="1"/>
</dbReference>
<name>A0A0G2HN55_9SYNE</name>
<evidence type="ECO:0000313" key="15">
    <source>
        <dbReference type="Proteomes" id="UP000035067"/>
    </source>
</evidence>
<gene>
    <name evidence="14" type="ORF">TE42_02525</name>
</gene>
<dbReference type="PANTHER" id="PTHR47545:SF2">
    <property type="entry name" value="CC-ADDING TRNA NUCLEOTIDYLTRANSFERASE"/>
    <property type="match status" value="1"/>
</dbReference>
<dbReference type="InterPro" id="IPR002646">
    <property type="entry name" value="PolA_pol_head_dom"/>
</dbReference>
<dbReference type="Pfam" id="PF12627">
    <property type="entry name" value="PolyA_pol_RNAbd"/>
    <property type="match status" value="1"/>
</dbReference>
<feature type="domain" description="Poly A polymerase head" evidence="12">
    <location>
        <begin position="24"/>
        <end position="134"/>
    </location>
</feature>
<sequence>MLTTAVARLSPPFPWAALPGNTVLVGGAVRDALLGRLRDHPDVDLTVPQGAVQLCRQLASRWGGTVVVLDQVRDMGRLVHGPWTVDVAAWDGATMEADLERRDFSLNAMAYHLGRRTLHDPCGGLQDLAQRRLRCVAAAILAADPLRVLRAYRLAAELGCTIEERTRQWLRQEAPKLDMVASERILAELERLCRAPQAHHWLLETGTVLRAWLPMARPWPGLACLSRRLAMALGLEGEALVRQLALARLSGLLGAQSVGERLGCSRRRQRQWKRLNHWRQVWAEGTTGLAEDQQLQLHLDLAKDLPALLLALLARNQLSLNNARVWLRRWRDPADALCHPRCPLSGDRLQEALSLSSGPRLGALMTFLRRENAFGRLVAHDEASILDRARQWLQQEASSRRIPSRRNPVSP</sequence>
<dbReference type="Pfam" id="PF01743">
    <property type="entry name" value="PolyA_pol"/>
    <property type="match status" value="1"/>
</dbReference>
<keyword evidence="8" id="KW-0547">Nucleotide-binding</keyword>
<dbReference type="SUPFAM" id="SSF81301">
    <property type="entry name" value="Nucleotidyltransferase"/>
    <property type="match status" value="1"/>
</dbReference>
<evidence type="ECO:0000256" key="3">
    <source>
        <dbReference type="ARBA" id="ARBA00022555"/>
    </source>
</evidence>
<keyword evidence="3" id="KW-0820">tRNA-binding</keyword>
<keyword evidence="5" id="KW-0819">tRNA processing</keyword>
<evidence type="ECO:0000256" key="6">
    <source>
        <dbReference type="ARBA" id="ARBA00022695"/>
    </source>
</evidence>
<organism evidence="14 15">
    <name type="scientific">Candidatus Synechococcus spongiarum SP3</name>
    <dbReference type="NCBI Taxonomy" id="1604020"/>
    <lineage>
        <taxon>Bacteria</taxon>
        <taxon>Bacillati</taxon>
        <taxon>Cyanobacteriota</taxon>
        <taxon>Cyanophyceae</taxon>
        <taxon>Synechococcales</taxon>
        <taxon>Synechococcaceae</taxon>
        <taxon>Synechococcus</taxon>
    </lineage>
</organism>
<evidence type="ECO:0008006" key="16">
    <source>
        <dbReference type="Google" id="ProtNLM"/>
    </source>
</evidence>
<evidence type="ECO:0000256" key="5">
    <source>
        <dbReference type="ARBA" id="ARBA00022694"/>
    </source>
</evidence>
<dbReference type="InterPro" id="IPR043519">
    <property type="entry name" value="NT_sf"/>
</dbReference>
<dbReference type="GO" id="GO:0016779">
    <property type="term" value="F:nucleotidyltransferase activity"/>
    <property type="evidence" value="ECO:0007669"/>
    <property type="project" value="UniProtKB-KW"/>
</dbReference>
<dbReference type="CDD" id="cd05398">
    <property type="entry name" value="NT_ClassII-CCAase"/>
    <property type="match status" value="1"/>
</dbReference>
<evidence type="ECO:0000313" key="14">
    <source>
        <dbReference type="EMBL" id="KKZ12901.1"/>
    </source>
</evidence>
<dbReference type="GO" id="GO:0000166">
    <property type="term" value="F:nucleotide binding"/>
    <property type="evidence" value="ECO:0007669"/>
    <property type="project" value="UniProtKB-KW"/>
</dbReference>
<dbReference type="PANTHER" id="PTHR47545">
    <property type="entry name" value="MULTIFUNCTIONAL CCA PROTEIN"/>
    <property type="match status" value="1"/>
</dbReference>
<keyword evidence="6" id="KW-0548">Nucleotidyltransferase</keyword>
<dbReference type="Gene3D" id="1.10.3090.10">
    <property type="entry name" value="cca-adding enzyme, domain 2"/>
    <property type="match status" value="1"/>
</dbReference>
<keyword evidence="7" id="KW-0479">Metal-binding</keyword>
<evidence type="ECO:0000256" key="8">
    <source>
        <dbReference type="ARBA" id="ARBA00022741"/>
    </source>
</evidence>
<comment type="cofactor">
    <cofactor evidence="1">
        <name>Mg(2+)</name>
        <dbReference type="ChEBI" id="CHEBI:18420"/>
    </cofactor>
</comment>
<dbReference type="SUPFAM" id="SSF81891">
    <property type="entry name" value="Poly A polymerase C-terminal region-like"/>
    <property type="match status" value="1"/>
</dbReference>
<evidence type="ECO:0000256" key="9">
    <source>
        <dbReference type="ARBA" id="ARBA00022842"/>
    </source>
</evidence>
<evidence type="ECO:0000256" key="4">
    <source>
        <dbReference type="ARBA" id="ARBA00022679"/>
    </source>
</evidence>
<dbReference type="GO" id="GO:0008033">
    <property type="term" value="P:tRNA processing"/>
    <property type="evidence" value="ECO:0007669"/>
    <property type="project" value="UniProtKB-KW"/>
</dbReference>
<comment type="caution">
    <text evidence="14">The sequence shown here is derived from an EMBL/GenBank/DDBJ whole genome shotgun (WGS) entry which is preliminary data.</text>
</comment>
<accession>A0A0G2HN55</accession>
<proteinExistence type="inferred from homology"/>
<reference evidence="14 15" key="1">
    <citation type="submission" date="2015-01" db="EMBL/GenBank/DDBJ databases">
        <title>Lifestyle Evolution in Cyanobacterial Symbionts of Sponges.</title>
        <authorList>
            <person name="Burgsdorf I."/>
            <person name="Slaby B.M."/>
            <person name="Handley K.M."/>
            <person name="Haber M."/>
            <person name="Blom J."/>
            <person name="Marshall C.W."/>
            <person name="Gilbert J.A."/>
            <person name="Hentschel U."/>
            <person name="Steindler L."/>
        </authorList>
    </citation>
    <scope>NUCLEOTIDE SEQUENCE [LARGE SCALE GENOMIC DNA]</scope>
    <source>
        <strain evidence="14">SP3</strain>
    </source>
</reference>
<evidence type="ECO:0000259" key="12">
    <source>
        <dbReference type="Pfam" id="PF01743"/>
    </source>
</evidence>
<protein>
    <recommendedName>
        <fullName evidence="16">Poly A polymerase head domain-containing protein</fullName>
    </recommendedName>
</protein>
<evidence type="ECO:0000259" key="13">
    <source>
        <dbReference type="Pfam" id="PF12627"/>
    </source>
</evidence>
<keyword evidence="4 11" id="KW-0808">Transferase</keyword>
<comment type="similarity">
    <text evidence="2 11">Belongs to the tRNA nucleotidyltransferase/poly(A) polymerase family.</text>
</comment>
<feature type="domain" description="tRNA nucleotidyltransferase/poly(A) polymerase RNA and SrmB- binding" evidence="13">
    <location>
        <begin position="161"/>
        <end position="202"/>
    </location>
</feature>
<dbReference type="InterPro" id="IPR032828">
    <property type="entry name" value="PolyA_RNA-bd"/>
</dbReference>
<dbReference type="InterPro" id="IPR050124">
    <property type="entry name" value="tRNA_CCA-adding_enzyme"/>
</dbReference>
<evidence type="ECO:0000256" key="10">
    <source>
        <dbReference type="ARBA" id="ARBA00022884"/>
    </source>
</evidence>
<dbReference type="AlphaFoldDB" id="A0A0G2HN55"/>
<dbReference type="PATRIC" id="fig|1604020.3.peg.2103"/>
<evidence type="ECO:0000256" key="1">
    <source>
        <dbReference type="ARBA" id="ARBA00001946"/>
    </source>
</evidence>
<evidence type="ECO:0000256" key="2">
    <source>
        <dbReference type="ARBA" id="ARBA00007265"/>
    </source>
</evidence>
<evidence type="ECO:0000256" key="7">
    <source>
        <dbReference type="ARBA" id="ARBA00022723"/>
    </source>
</evidence>
<evidence type="ECO:0000256" key="11">
    <source>
        <dbReference type="RuleBase" id="RU003953"/>
    </source>
</evidence>
<dbReference type="EMBL" id="JXQG01000009">
    <property type="protein sequence ID" value="KKZ12901.1"/>
    <property type="molecule type" value="Genomic_DNA"/>
</dbReference>
<dbReference type="GO" id="GO:0046872">
    <property type="term" value="F:metal ion binding"/>
    <property type="evidence" value="ECO:0007669"/>
    <property type="project" value="UniProtKB-KW"/>
</dbReference>
<dbReference type="Proteomes" id="UP000035067">
    <property type="component" value="Unassembled WGS sequence"/>
</dbReference>
<dbReference type="GO" id="GO:0000049">
    <property type="term" value="F:tRNA binding"/>
    <property type="evidence" value="ECO:0007669"/>
    <property type="project" value="UniProtKB-KW"/>
</dbReference>